<name>A0A6H9UTX9_9ACTN</name>
<evidence type="ECO:0000256" key="1">
    <source>
        <dbReference type="ARBA" id="ARBA00004651"/>
    </source>
</evidence>
<evidence type="ECO:0000256" key="10">
    <source>
        <dbReference type="SAM" id="Phobius"/>
    </source>
</evidence>
<protein>
    <submittedName>
        <fullName evidence="11">Transporter</fullName>
    </submittedName>
</protein>
<keyword evidence="8 10" id="KW-0472">Membrane</keyword>
<comment type="subcellular location">
    <subcellularLocation>
        <location evidence="1">Cell membrane</location>
        <topology evidence="1">Multi-pass membrane protein</topology>
    </subcellularLocation>
</comment>
<feature type="transmembrane region" description="Helical" evidence="10">
    <location>
        <begin position="510"/>
        <end position="529"/>
    </location>
</feature>
<dbReference type="GO" id="GO:0015123">
    <property type="term" value="F:acetate transmembrane transporter activity"/>
    <property type="evidence" value="ECO:0007669"/>
    <property type="project" value="TreeGrafter"/>
</dbReference>
<feature type="transmembrane region" description="Helical" evidence="10">
    <location>
        <begin position="152"/>
        <end position="182"/>
    </location>
</feature>
<feature type="transmembrane region" description="Helical" evidence="10">
    <location>
        <begin position="442"/>
        <end position="465"/>
    </location>
</feature>
<comment type="similarity">
    <text evidence="2 9">Belongs to the sodium:solute symporter (SSF) (TC 2.A.21) family.</text>
</comment>
<evidence type="ECO:0000313" key="12">
    <source>
        <dbReference type="Proteomes" id="UP000442707"/>
    </source>
</evidence>
<dbReference type="EMBL" id="VZRB01000029">
    <property type="protein sequence ID" value="KAB1141773.1"/>
    <property type="molecule type" value="Genomic_DNA"/>
</dbReference>
<dbReference type="Pfam" id="PF00474">
    <property type="entry name" value="SSF"/>
    <property type="match status" value="1"/>
</dbReference>
<gene>
    <name evidence="11" type="ORF">F7R91_31755</name>
</gene>
<dbReference type="InterPro" id="IPR001734">
    <property type="entry name" value="Na/solute_symporter"/>
</dbReference>
<dbReference type="PROSITE" id="PS50283">
    <property type="entry name" value="NA_SOLUT_SYMP_3"/>
    <property type="match status" value="1"/>
</dbReference>
<feature type="transmembrane region" description="Helical" evidence="10">
    <location>
        <begin position="103"/>
        <end position="125"/>
    </location>
</feature>
<feature type="transmembrane region" description="Helical" evidence="10">
    <location>
        <begin position="276"/>
        <end position="295"/>
    </location>
</feature>
<sequence>MPRRRGLLAPPVRGGEAVTLYVLSAGVLDPVGSAARTPVIVAFLIFIGVSLLWLFTLAAGEEESPEGLYLADRSLSPTFNGVAMAGEQISVLTLLQTAGGVALIGYDGFTFALDVLIALGVLLLLAQRIRNSGRYTLGDLFSLRASGRGPRIAAAVVTLAITIPVLMVQLVAAGISAALLIGMPTDEAVVACTLLMGCLVACFAALAGLRGTSFIHVAKVPITLATLTLVTLLALRKFEWDPGSLLSAAVDRSVAPDRYLKPGLWLDTAGLGPLNAFGNHIVAILGLAMMPHLILRIAGSRSGRTARRSTRTAVWLSGIFVLLLITTGFSAAAVVGAADLGAVDASGQSAPIQLASEVLGHGSTGRVVLITVMACVVFLAVLTTVTSVTFAAAVSLAHDVFARDGRSRSDTQEVRALRLAAVVVCGVAVSLAAALYNYQAQFLIAFSMAVAASCIFPALIYSFFWRGFNRRGLLWSVSGGLLLCAVFTVFSPTVSGSPIALWPEARFDWYPFQSPGLGAVPAAFFLGWLGSVTSPGDSETAFRRIEYRLLTGTEVRRQASDARR</sequence>
<evidence type="ECO:0000256" key="2">
    <source>
        <dbReference type="ARBA" id="ARBA00006434"/>
    </source>
</evidence>
<evidence type="ECO:0000256" key="6">
    <source>
        <dbReference type="ARBA" id="ARBA00022847"/>
    </source>
</evidence>
<dbReference type="GO" id="GO:0005886">
    <property type="term" value="C:plasma membrane"/>
    <property type="evidence" value="ECO:0007669"/>
    <property type="project" value="UniProtKB-SubCell"/>
</dbReference>
<evidence type="ECO:0000256" key="5">
    <source>
        <dbReference type="ARBA" id="ARBA00022692"/>
    </source>
</evidence>
<keyword evidence="6" id="KW-0769">Symport</keyword>
<dbReference type="Proteomes" id="UP000442707">
    <property type="component" value="Unassembled WGS sequence"/>
</dbReference>
<dbReference type="AlphaFoldDB" id="A0A6H9UTX9"/>
<organism evidence="11 12">
    <name type="scientific">Streptomyces luteolifulvus</name>
    <dbReference type="NCBI Taxonomy" id="2615112"/>
    <lineage>
        <taxon>Bacteria</taxon>
        <taxon>Bacillati</taxon>
        <taxon>Actinomycetota</taxon>
        <taxon>Actinomycetes</taxon>
        <taxon>Kitasatosporales</taxon>
        <taxon>Streptomycetaceae</taxon>
        <taxon>Streptomyces</taxon>
    </lineage>
</organism>
<comment type="caution">
    <text evidence="11">The sequence shown here is derived from an EMBL/GenBank/DDBJ whole genome shotgun (WGS) entry which is preliminary data.</text>
</comment>
<evidence type="ECO:0000313" key="11">
    <source>
        <dbReference type="EMBL" id="KAB1141773.1"/>
    </source>
</evidence>
<dbReference type="GO" id="GO:0015293">
    <property type="term" value="F:symporter activity"/>
    <property type="evidence" value="ECO:0007669"/>
    <property type="project" value="UniProtKB-KW"/>
</dbReference>
<dbReference type="PANTHER" id="PTHR48086">
    <property type="entry name" value="SODIUM/PROLINE SYMPORTER-RELATED"/>
    <property type="match status" value="1"/>
</dbReference>
<evidence type="ECO:0000256" key="9">
    <source>
        <dbReference type="RuleBase" id="RU362091"/>
    </source>
</evidence>
<keyword evidence="3" id="KW-0813">Transport</keyword>
<feature type="transmembrane region" description="Helical" evidence="10">
    <location>
        <begin position="39"/>
        <end position="60"/>
    </location>
</feature>
<evidence type="ECO:0000256" key="3">
    <source>
        <dbReference type="ARBA" id="ARBA00022448"/>
    </source>
</evidence>
<dbReference type="Gene3D" id="1.20.1730.10">
    <property type="entry name" value="Sodium/glucose cotransporter"/>
    <property type="match status" value="1"/>
</dbReference>
<dbReference type="InterPro" id="IPR050277">
    <property type="entry name" value="Sodium:Solute_Symporter"/>
</dbReference>
<accession>A0A6H9UTX9</accession>
<feature type="transmembrane region" description="Helical" evidence="10">
    <location>
        <begin position="472"/>
        <end position="490"/>
    </location>
</feature>
<evidence type="ECO:0000256" key="7">
    <source>
        <dbReference type="ARBA" id="ARBA00022989"/>
    </source>
</evidence>
<reference evidence="11 12" key="1">
    <citation type="submission" date="2019-09" db="EMBL/GenBank/DDBJ databases">
        <title>Screening of Novel Bioactive Compounds from Soil-Associated.</title>
        <authorList>
            <person name="Zhao S."/>
        </authorList>
    </citation>
    <scope>NUCLEOTIDE SEQUENCE [LARGE SCALE GENOMIC DNA]</scope>
    <source>
        <strain evidence="11 12">HIT-DPA4</strain>
    </source>
</reference>
<keyword evidence="4" id="KW-1003">Cell membrane</keyword>
<feature type="transmembrane region" description="Helical" evidence="10">
    <location>
        <begin position="416"/>
        <end position="436"/>
    </location>
</feature>
<evidence type="ECO:0000256" key="8">
    <source>
        <dbReference type="ARBA" id="ARBA00023136"/>
    </source>
</evidence>
<keyword evidence="12" id="KW-1185">Reference proteome</keyword>
<keyword evidence="5 10" id="KW-0812">Transmembrane</keyword>
<feature type="transmembrane region" description="Helical" evidence="10">
    <location>
        <begin position="188"/>
        <end position="209"/>
    </location>
</feature>
<evidence type="ECO:0000256" key="4">
    <source>
        <dbReference type="ARBA" id="ARBA00022475"/>
    </source>
</evidence>
<feature type="transmembrane region" description="Helical" evidence="10">
    <location>
        <begin position="367"/>
        <end position="396"/>
    </location>
</feature>
<keyword evidence="7 10" id="KW-1133">Transmembrane helix</keyword>
<dbReference type="InterPro" id="IPR038377">
    <property type="entry name" value="Na/Glc_symporter_sf"/>
</dbReference>
<dbReference type="GO" id="GO:0006847">
    <property type="term" value="P:plasma membrane acetate transport"/>
    <property type="evidence" value="ECO:0007669"/>
    <property type="project" value="TreeGrafter"/>
</dbReference>
<feature type="transmembrane region" description="Helical" evidence="10">
    <location>
        <begin position="315"/>
        <end position="338"/>
    </location>
</feature>
<dbReference type="PANTHER" id="PTHR48086:SF6">
    <property type="entry name" value="CATION_ACETATE SYMPORTER ACTP"/>
    <property type="match status" value="1"/>
</dbReference>
<proteinExistence type="inferred from homology"/>
<feature type="transmembrane region" description="Helical" evidence="10">
    <location>
        <begin position="216"/>
        <end position="235"/>
    </location>
</feature>